<gene>
    <name evidence="2" type="ORF">JHU38_01795</name>
</gene>
<protein>
    <submittedName>
        <fullName evidence="2">Uncharacterized protein</fullName>
    </submittedName>
</protein>
<keyword evidence="1" id="KW-0175">Coiled coil</keyword>
<comment type="caution">
    <text evidence="2">The sequence shown here is derived from an EMBL/GenBank/DDBJ whole genome shotgun (WGS) entry which is preliminary data.</text>
</comment>
<accession>A0ABS3M2X4</accession>
<dbReference type="EMBL" id="JAERMS010000003">
    <property type="protein sequence ID" value="MBO1362529.1"/>
    <property type="molecule type" value="Genomic_DNA"/>
</dbReference>
<sequence length="47" mass="5504">MIGKKQAKMRVLEAEMEGEKREMIDYQHVIKNANNRLFSSQSPIILK</sequence>
<keyword evidence="3" id="KW-1185">Reference proteome</keyword>
<feature type="coiled-coil region" evidence="1">
    <location>
        <begin position="2"/>
        <end position="36"/>
    </location>
</feature>
<dbReference type="Proteomes" id="UP000664265">
    <property type="component" value="Unassembled WGS sequence"/>
</dbReference>
<dbReference type="RefSeq" id="WP_158267293.1">
    <property type="nucleotide sequence ID" value="NZ_JAERMS010000003.1"/>
</dbReference>
<reference evidence="2 3" key="1">
    <citation type="submission" date="2021-01" db="EMBL/GenBank/DDBJ databases">
        <title>Prevotella A2931 sp. nov.</title>
        <authorList>
            <person name="Buhl M."/>
            <person name="Oberhettinger P."/>
        </authorList>
    </citation>
    <scope>NUCLEOTIDE SEQUENCE [LARGE SCALE GENOMIC DNA]</scope>
    <source>
        <strain evidence="2 3">A2931</strain>
    </source>
</reference>
<evidence type="ECO:0000313" key="2">
    <source>
        <dbReference type="EMBL" id="MBO1362529.1"/>
    </source>
</evidence>
<proteinExistence type="predicted"/>
<evidence type="ECO:0000256" key="1">
    <source>
        <dbReference type="SAM" id="Coils"/>
    </source>
</evidence>
<name>A0ABS3M2X4_9BACT</name>
<organism evidence="2 3">
    <name type="scientific">Prevotella illustrans</name>
    <dbReference type="NCBI Taxonomy" id="2800387"/>
    <lineage>
        <taxon>Bacteria</taxon>
        <taxon>Pseudomonadati</taxon>
        <taxon>Bacteroidota</taxon>
        <taxon>Bacteroidia</taxon>
        <taxon>Bacteroidales</taxon>
        <taxon>Prevotellaceae</taxon>
        <taxon>Prevotella</taxon>
    </lineage>
</organism>
<evidence type="ECO:0000313" key="3">
    <source>
        <dbReference type="Proteomes" id="UP000664265"/>
    </source>
</evidence>